<feature type="domain" description="Tyrosine-protein phosphatase" evidence="4">
    <location>
        <begin position="179"/>
        <end position="324"/>
    </location>
</feature>
<dbReference type="Proteomes" id="UP000824469">
    <property type="component" value="Unassembled WGS sequence"/>
</dbReference>
<dbReference type="SMART" id="SM00195">
    <property type="entry name" value="DSPc"/>
    <property type="match status" value="1"/>
</dbReference>
<evidence type="ECO:0000259" key="5">
    <source>
        <dbReference type="PROSITE" id="PS50056"/>
    </source>
</evidence>
<dbReference type="PANTHER" id="PTHR47100">
    <property type="entry name" value="DUAL SPECIFICITY PROTEIN PHOSPHATASE PHS1"/>
    <property type="match status" value="1"/>
</dbReference>
<dbReference type="OMA" id="QASETRC"/>
<gene>
    <name evidence="6" type="ORF">KI387_010905</name>
</gene>
<dbReference type="Gene3D" id="3.90.190.10">
    <property type="entry name" value="Protein tyrosine phosphatase superfamily"/>
    <property type="match status" value="1"/>
</dbReference>
<dbReference type="GO" id="GO:0043622">
    <property type="term" value="P:cortical microtubule organization"/>
    <property type="evidence" value="ECO:0007669"/>
    <property type="project" value="InterPro"/>
</dbReference>
<sequence>MKKKKILGLLNHIQHHHLTATVILQFQIRSFMTAETSAETEDTGFHSSSGFHDLSGKQVSKSPFKESSSETASPGSRDSWHGKHSKGNTDALRSMRLTLKLKDFNKIAKVDSEVNKELEVWSEFMRTEAIKFCQENGFNTGFFEGSDNNYVVDGYELKVRLEHLLERMALISQAADTERPSCVTNCLFIGGALAAKSMNTLQYLGVTHILCLCPNEIGQSEAQYPELFEYRNFAIYDTDDANISCLFDDACDFIDAVERKGGRILVHCFEGKSRSATVVLAYLMLRKHQTLLEAWTQLKRVHRRAQPNDGFMRALLDLDTKLHGKASMDWQQRKPVIRTCPICGKSVGLSTSSLKLHLQKSHRRVSSGSVDSLDLKDLQQAIESIKTC</sequence>
<reference evidence="6 7" key="1">
    <citation type="journal article" date="2021" name="Nat. Plants">
        <title>The Taxus genome provides insights into paclitaxel biosynthesis.</title>
        <authorList>
            <person name="Xiong X."/>
            <person name="Gou J."/>
            <person name="Liao Q."/>
            <person name="Li Y."/>
            <person name="Zhou Q."/>
            <person name="Bi G."/>
            <person name="Li C."/>
            <person name="Du R."/>
            <person name="Wang X."/>
            <person name="Sun T."/>
            <person name="Guo L."/>
            <person name="Liang H."/>
            <person name="Lu P."/>
            <person name="Wu Y."/>
            <person name="Zhang Z."/>
            <person name="Ro D.K."/>
            <person name="Shang Y."/>
            <person name="Huang S."/>
            <person name="Yan J."/>
        </authorList>
    </citation>
    <scope>NUCLEOTIDE SEQUENCE [LARGE SCALE GENOMIC DNA]</scope>
    <source>
        <strain evidence="6">Ta-2019</strain>
    </source>
</reference>
<dbReference type="CDD" id="cd14498">
    <property type="entry name" value="DSP"/>
    <property type="match status" value="1"/>
</dbReference>
<evidence type="ECO:0000313" key="7">
    <source>
        <dbReference type="Proteomes" id="UP000824469"/>
    </source>
</evidence>
<dbReference type="InterPro" id="IPR000340">
    <property type="entry name" value="Dual-sp_phosphatase_cat-dom"/>
</dbReference>
<dbReference type="FunFam" id="3.90.190.10:FF:000148">
    <property type="entry name" value="Dual specificity protein phosphatase PHS1"/>
    <property type="match status" value="1"/>
</dbReference>
<dbReference type="AlphaFoldDB" id="A0AA38KK69"/>
<accession>A0AA38KK69</accession>
<name>A0AA38KK69_TAXCH</name>
<dbReference type="PANTHER" id="PTHR47100:SF5">
    <property type="entry name" value="DUAL SPECIFICITY PROTEIN PHOSPHATASE PHS1"/>
    <property type="match status" value="1"/>
</dbReference>
<dbReference type="GO" id="GO:0004721">
    <property type="term" value="F:phosphoprotein phosphatase activity"/>
    <property type="evidence" value="ECO:0007669"/>
    <property type="project" value="UniProtKB-KW"/>
</dbReference>
<evidence type="ECO:0000313" key="6">
    <source>
        <dbReference type="EMBL" id="KAH9306501.1"/>
    </source>
</evidence>
<dbReference type="InterPro" id="IPR020422">
    <property type="entry name" value="TYR_PHOSPHATASE_DUAL_dom"/>
</dbReference>
<keyword evidence="1" id="KW-0378">Hydrolase</keyword>
<feature type="region of interest" description="Disordered" evidence="3">
    <location>
        <begin position="42"/>
        <end position="88"/>
    </location>
</feature>
<dbReference type="InterPro" id="IPR000387">
    <property type="entry name" value="Tyr_Pase_dom"/>
</dbReference>
<evidence type="ECO:0000259" key="4">
    <source>
        <dbReference type="PROSITE" id="PS50054"/>
    </source>
</evidence>
<protein>
    <submittedName>
        <fullName evidence="6">Uncharacterized protein</fullName>
    </submittedName>
</protein>
<evidence type="ECO:0000256" key="3">
    <source>
        <dbReference type="SAM" id="MobiDB-lite"/>
    </source>
</evidence>
<organism evidence="6 7">
    <name type="scientific">Taxus chinensis</name>
    <name type="common">Chinese yew</name>
    <name type="synonym">Taxus wallichiana var. chinensis</name>
    <dbReference type="NCBI Taxonomy" id="29808"/>
    <lineage>
        <taxon>Eukaryota</taxon>
        <taxon>Viridiplantae</taxon>
        <taxon>Streptophyta</taxon>
        <taxon>Embryophyta</taxon>
        <taxon>Tracheophyta</taxon>
        <taxon>Spermatophyta</taxon>
        <taxon>Pinopsida</taxon>
        <taxon>Pinidae</taxon>
        <taxon>Conifers II</taxon>
        <taxon>Cupressales</taxon>
        <taxon>Taxaceae</taxon>
        <taxon>Taxus</taxon>
    </lineage>
</organism>
<dbReference type="InterPro" id="IPR035010">
    <property type="entry name" value="PHS1"/>
</dbReference>
<proteinExistence type="predicted"/>
<dbReference type="InterPro" id="IPR016130">
    <property type="entry name" value="Tyr_Pase_AS"/>
</dbReference>
<dbReference type="PROSITE" id="PS00383">
    <property type="entry name" value="TYR_PHOSPHATASE_1"/>
    <property type="match status" value="1"/>
</dbReference>
<dbReference type="EMBL" id="JAHRHJ020000008">
    <property type="protein sequence ID" value="KAH9306501.1"/>
    <property type="molecule type" value="Genomic_DNA"/>
</dbReference>
<dbReference type="GO" id="GO:0009737">
    <property type="term" value="P:response to abscisic acid"/>
    <property type="evidence" value="ECO:0007669"/>
    <property type="project" value="InterPro"/>
</dbReference>
<evidence type="ECO:0000256" key="2">
    <source>
        <dbReference type="ARBA" id="ARBA00022912"/>
    </source>
</evidence>
<dbReference type="SUPFAM" id="SSF52799">
    <property type="entry name" value="(Phosphotyrosine protein) phosphatases II"/>
    <property type="match status" value="1"/>
</dbReference>
<dbReference type="PROSITE" id="PS50054">
    <property type="entry name" value="TYR_PHOSPHATASE_DUAL"/>
    <property type="match status" value="1"/>
</dbReference>
<keyword evidence="2" id="KW-0904">Protein phosphatase</keyword>
<feature type="domain" description="Tyrosine specific protein phosphatases" evidence="5">
    <location>
        <begin position="248"/>
        <end position="300"/>
    </location>
</feature>
<dbReference type="Pfam" id="PF00782">
    <property type="entry name" value="DSPc"/>
    <property type="match status" value="1"/>
</dbReference>
<dbReference type="PROSITE" id="PS50056">
    <property type="entry name" value="TYR_PHOSPHATASE_2"/>
    <property type="match status" value="1"/>
</dbReference>
<comment type="caution">
    <text evidence="6">The sequence shown here is derived from an EMBL/GenBank/DDBJ whole genome shotgun (WGS) entry which is preliminary data.</text>
</comment>
<dbReference type="InterPro" id="IPR029021">
    <property type="entry name" value="Prot-tyrosine_phosphatase-like"/>
</dbReference>
<keyword evidence="7" id="KW-1185">Reference proteome</keyword>
<evidence type="ECO:0000256" key="1">
    <source>
        <dbReference type="ARBA" id="ARBA00022801"/>
    </source>
</evidence>